<dbReference type="Pfam" id="PF04495">
    <property type="entry name" value="GRASP55_65"/>
    <property type="match status" value="1"/>
</dbReference>
<dbReference type="PANTHER" id="PTHR12893">
    <property type="entry name" value="GOLGI REASSEMBLY STACKING PROTEIN GRASP"/>
    <property type="match status" value="1"/>
</dbReference>
<dbReference type="InterPro" id="IPR036034">
    <property type="entry name" value="PDZ_sf"/>
</dbReference>
<protein>
    <submittedName>
        <fullName evidence="7">Golgi family protein, putative</fullName>
    </submittedName>
</protein>
<accession>L8H559</accession>
<feature type="binding site" evidence="5">
    <location>
        <position position="88"/>
    </location>
    <ligand>
        <name>Zn(2+)</name>
        <dbReference type="ChEBI" id="CHEBI:29105"/>
    </ligand>
</feature>
<feature type="binding site" evidence="5">
    <location>
        <position position="16"/>
    </location>
    <ligand>
        <name>Zn(2+)</name>
        <dbReference type="ChEBI" id="CHEBI:29105"/>
    </ligand>
</feature>
<evidence type="ECO:0000259" key="6">
    <source>
        <dbReference type="PROSITE" id="PS51865"/>
    </source>
</evidence>
<gene>
    <name evidence="7" type="ORF">ACA1_186860</name>
</gene>
<dbReference type="AlphaFoldDB" id="L8H559"/>
<dbReference type="GeneID" id="14921232"/>
<reference evidence="7 8" key="1">
    <citation type="journal article" date="2013" name="Genome Biol.">
        <title>Genome of Acanthamoeba castellanii highlights extensive lateral gene transfer and early evolution of tyrosine kinase signaling.</title>
        <authorList>
            <person name="Clarke M."/>
            <person name="Lohan A.J."/>
            <person name="Liu B."/>
            <person name="Lagkouvardos I."/>
            <person name="Roy S."/>
            <person name="Zafar N."/>
            <person name="Bertelli C."/>
            <person name="Schilde C."/>
            <person name="Kianianmomeni A."/>
            <person name="Burglin T.R."/>
            <person name="Frech C."/>
            <person name="Turcotte B."/>
            <person name="Kopec K.O."/>
            <person name="Synnott J.M."/>
            <person name="Choo C."/>
            <person name="Paponov I."/>
            <person name="Finkler A."/>
            <person name="Soon Heng Tan C."/>
            <person name="Hutchins A.P."/>
            <person name="Weinmeier T."/>
            <person name="Rattei T."/>
            <person name="Chu J.S."/>
            <person name="Gimenez G."/>
            <person name="Irimia M."/>
            <person name="Rigden D.J."/>
            <person name="Fitzpatrick D.A."/>
            <person name="Lorenzo-Morales J."/>
            <person name="Bateman A."/>
            <person name="Chiu C.H."/>
            <person name="Tang P."/>
            <person name="Hegemann P."/>
            <person name="Fromm H."/>
            <person name="Raoult D."/>
            <person name="Greub G."/>
            <person name="Miranda-Saavedra D."/>
            <person name="Chen N."/>
            <person name="Nash P."/>
            <person name="Ginger M.L."/>
            <person name="Horn M."/>
            <person name="Schaap P."/>
            <person name="Caler L."/>
            <person name="Loftus B."/>
        </authorList>
    </citation>
    <scope>NUCLEOTIDE SEQUENCE [LARGE SCALE GENOMIC DNA]</scope>
    <source>
        <strain evidence="7 8">Neff</strain>
    </source>
</reference>
<evidence type="ECO:0000256" key="4">
    <source>
        <dbReference type="ARBA" id="ARBA00023136"/>
    </source>
</evidence>
<keyword evidence="4" id="KW-0472">Membrane</keyword>
<evidence type="ECO:0000256" key="3">
    <source>
        <dbReference type="ARBA" id="ARBA00023034"/>
    </source>
</evidence>
<dbReference type="GO" id="GO:0007030">
    <property type="term" value="P:Golgi organization"/>
    <property type="evidence" value="ECO:0007669"/>
    <property type="project" value="TreeGrafter"/>
</dbReference>
<name>L8H559_ACACF</name>
<evidence type="ECO:0000256" key="1">
    <source>
        <dbReference type="ARBA" id="ARBA00004394"/>
    </source>
</evidence>
<comment type="subcellular location">
    <subcellularLocation>
        <location evidence="1">Golgi apparatus membrane</location>
    </subcellularLocation>
</comment>
<dbReference type="InterPro" id="IPR007583">
    <property type="entry name" value="GRASP55_65"/>
</dbReference>
<dbReference type="STRING" id="1257118.L8H559"/>
<dbReference type="GO" id="GO:0046872">
    <property type="term" value="F:metal ion binding"/>
    <property type="evidence" value="ECO:0007669"/>
    <property type="project" value="UniProtKB-KW"/>
</dbReference>
<dbReference type="KEGG" id="acan:ACA1_186860"/>
<sequence>MGNEASTTGGPKVGYHVLKVVAHSPGAQAGLPPFSTSSSLPMVKYWTEKTQDWWTPCAATWNTKSTFQSTAPKPNKCEHCAGVSTRFCSVAAANENVWHVLEVSPNSPAAEAGLESHLDYIVGTPELAFNDPEDFFTLIQNNVGVAVQLYVYNLRDDNIRLVSLRPRKDWGGVGWYEAH</sequence>
<evidence type="ECO:0000313" key="8">
    <source>
        <dbReference type="Proteomes" id="UP000011083"/>
    </source>
</evidence>
<keyword evidence="2" id="KW-0677">Repeat</keyword>
<keyword evidence="8" id="KW-1185">Reference proteome</keyword>
<evidence type="ECO:0000256" key="2">
    <source>
        <dbReference type="ARBA" id="ARBA00022737"/>
    </source>
</evidence>
<dbReference type="EMBL" id="KB007920">
    <property type="protein sequence ID" value="ELR20377.1"/>
    <property type="molecule type" value="Genomic_DNA"/>
</dbReference>
<keyword evidence="5" id="KW-0479">Metal-binding</keyword>
<dbReference type="RefSeq" id="XP_004342571.1">
    <property type="nucleotide sequence ID" value="XM_004342522.1"/>
</dbReference>
<evidence type="ECO:0000313" key="7">
    <source>
        <dbReference type="EMBL" id="ELR20377.1"/>
    </source>
</evidence>
<feature type="domain" description="PDZ GRASP-type" evidence="6">
    <location>
        <begin position="96"/>
        <end position="179"/>
    </location>
</feature>
<dbReference type="VEuPathDB" id="AmoebaDB:ACA1_186860"/>
<dbReference type="Gene3D" id="2.30.42.10">
    <property type="match status" value="1"/>
</dbReference>
<keyword evidence="5" id="KW-0862">Zinc</keyword>
<evidence type="ECO:0000256" key="5">
    <source>
        <dbReference type="PIRSR" id="PIRSR607583-1"/>
    </source>
</evidence>
<proteinExistence type="predicted"/>
<organism evidence="7 8">
    <name type="scientific">Acanthamoeba castellanii (strain ATCC 30010 / Neff)</name>
    <dbReference type="NCBI Taxonomy" id="1257118"/>
    <lineage>
        <taxon>Eukaryota</taxon>
        <taxon>Amoebozoa</taxon>
        <taxon>Discosea</taxon>
        <taxon>Longamoebia</taxon>
        <taxon>Centramoebida</taxon>
        <taxon>Acanthamoebidae</taxon>
        <taxon>Acanthamoeba</taxon>
    </lineage>
</organism>
<dbReference type="SUPFAM" id="SSF50156">
    <property type="entry name" value="PDZ domain-like"/>
    <property type="match status" value="1"/>
</dbReference>
<dbReference type="PANTHER" id="PTHR12893:SF0">
    <property type="entry name" value="GRASP65"/>
    <property type="match status" value="1"/>
</dbReference>
<dbReference type="PROSITE" id="PS51865">
    <property type="entry name" value="PDZ_GRASP"/>
    <property type="match status" value="1"/>
</dbReference>
<dbReference type="InterPro" id="IPR024958">
    <property type="entry name" value="GRASP_PDZ"/>
</dbReference>
<keyword evidence="3" id="KW-0333">Golgi apparatus</keyword>
<dbReference type="Proteomes" id="UP000011083">
    <property type="component" value="Unassembled WGS sequence"/>
</dbReference>
<dbReference type="OrthoDB" id="3318at2759"/>
<dbReference type="GO" id="GO:0000139">
    <property type="term" value="C:Golgi membrane"/>
    <property type="evidence" value="ECO:0007669"/>
    <property type="project" value="UniProtKB-SubCell"/>
</dbReference>